<reference evidence="6" key="1">
    <citation type="submission" date="2016-05" db="EMBL/GenBank/DDBJ databases">
        <authorList>
            <person name="Wang W."/>
            <person name="Zhu L."/>
        </authorList>
    </citation>
    <scope>NUCLEOTIDE SEQUENCE [LARGE SCALE GENOMIC DNA]</scope>
    <source>
        <strain evidence="6">W-2</strain>
    </source>
</reference>
<gene>
    <name evidence="5" type="ORF">A7K69_07735</name>
</gene>
<keyword evidence="3" id="KW-0804">Transcription</keyword>
<sequence length="146" mass="16761">MEKLGREIMYSVFRMQKALCRLAREDAARVGITEVQLMILYTLLKKENIRLNDLAEKLNLSNSNVSGTVDRLVSAGLVARETSKEDRRAVILSLTDKGRQTIKEAFNHESILLQRLQKIEQTIDTEEILQFLSLQQKMKNILLGEE</sequence>
<accession>A0A1B7KRU0</accession>
<keyword evidence="2" id="KW-0238">DNA-binding</keyword>
<dbReference type="PROSITE" id="PS50995">
    <property type="entry name" value="HTH_MARR_2"/>
    <property type="match status" value="1"/>
</dbReference>
<dbReference type="Gene3D" id="1.10.10.10">
    <property type="entry name" value="Winged helix-like DNA-binding domain superfamily/Winged helix DNA-binding domain"/>
    <property type="match status" value="1"/>
</dbReference>
<dbReference type="SUPFAM" id="SSF46785">
    <property type="entry name" value="Winged helix' DNA-binding domain"/>
    <property type="match status" value="1"/>
</dbReference>
<dbReference type="PRINTS" id="PR00598">
    <property type="entry name" value="HTHMARR"/>
</dbReference>
<dbReference type="InterPro" id="IPR011991">
    <property type="entry name" value="ArsR-like_HTH"/>
</dbReference>
<dbReference type="InterPro" id="IPR023187">
    <property type="entry name" value="Tscrpt_reg_MarR-type_CS"/>
</dbReference>
<dbReference type="InterPro" id="IPR036390">
    <property type="entry name" value="WH_DNA-bd_sf"/>
</dbReference>
<dbReference type="Proteomes" id="UP000078290">
    <property type="component" value="Unassembled WGS sequence"/>
</dbReference>
<evidence type="ECO:0000256" key="2">
    <source>
        <dbReference type="ARBA" id="ARBA00023125"/>
    </source>
</evidence>
<dbReference type="GO" id="GO:0006950">
    <property type="term" value="P:response to stress"/>
    <property type="evidence" value="ECO:0007669"/>
    <property type="project" value="TreeGrafter"/>
</dbReference>
<evidence type="ECO:0000313" key="6">
    <source>
        <dbReference type="Proteomes" id="UP000078290"/>
    </source>
</evidence>
<dbReference type="CDD" id="cd00090">
    <property type="entry name" value="HTH_ARSR"/>
    <property type="match status" value="1"/>
</dbReference>
<dbReference type="EMBL" id="LXMA01000023">
    <property type="protein sequence ID" value="OAT72821.1"/>
    <property type="molecule type" value="Genomic_DNA"/>
</dbReference>
<dbReference type="InterPro" id="IPR039422">
    <property type="entry name" value="MarR/SlyA-like"/>
</dbReference>
<dbReference type="PANTHER" id="PTHR33164:SF43">
    <property type="entry name" value="HTH-TYPE TRANSCRIPTIONAL REPRESSOR YETL"/>
    <property type="match status" value="1"/>
</dbReference>
<dbReference type="InterPro" id="IPR000835">
    <property type="entry name" value="HTH_MarR-typ"/>
</dbReference>
<dbReference type="PROSITE" id="PS01117">
    <property type="entry name" value="HTH_MARR_1"/>
    <property type="match status" value="1"/>
</dbReference>
<dbReference type="InterPro" id="IPR036388">
    <property type="entry name" value="WH-like_DNA-bd_sf"/>
</dbReference>
<name>A0A1B7KRU0_PARTM</name>
<evidence type="ECO:0000256" key="1">
    <source>
        <dbReference type="ARBA" id="ARBA00023015"/>
    </source>
</evidence>
<keyword evidence="1" id="KW-0805">Transcription regulation</keyword>
<evidence type="ECO:0000259" key="4">
    <source>
        <dbReference type="PROSITE" id="PS50995"/>
    </source>
</evidence>
<dbReference type="GO" id="GO:0003700">
    <property type="term" value="F:DNA-binding transcription factor activity"/>
    <property type="evidence" value="ECO:0007669"/>
    <property type="project" value="InterPro"/>
</dbReference>
<dbReference type="SMART" id="SM00347">
    <property type="entry name" value="HTH_MARR"/>
    <property type="match status" value="1"/>
</dbReference>
<feature type="domain" description="HTH marR-type" evidence="4">
    <location>
        <begin position="5"/>
        <end position="140"/>
    </location>
</feature>
<evidence type="ECO:0000256" key="3">
    <source>
        <dbReference type="ARBA" id="ARBA00023163"/>
    </source>
</evidence>
<comment type="caution">
    <text evidence="5">The sequence shown here is derived from an EMBL/GenBank/DDBJ whole genome shotgun (WGS) entry which is preliminary data.</text>
</comment>
<protein>
    <submittedName>
        <fullName evidence="5">MarR family transcriptional regulator</fullName>
    </submittedName>
</protein>
<dbReference type="GO" id="GO:0003677">
    <property type="term" value="F:DNA binding"/>
    <property type="evidence" value="ECO:0007669"/>
    <property type="project" value="UniProtKB-KW"/>
</dbReference>
<dbReference type="Pfam" id="PF01047">
    <property type="entry name" value="MarR"/>
    <property type="match status" value="1"/>
</dbReference>
<dbReference type="PANTHER" id="PTHR33164">
    <property type="entry name" value="TRANSCRIPTIONAL REGULATOR, MARR FAMILY"/>
    <property type="match status" value="1"/>
</dbReference>
<evidence type="ECO:0000313" key="5">
    <source>
        <dbReference type="EMBL" id="OAT72821.1"/>
    </source>
</evidence>
<organism evidence="5 6">
    <name type="scientific">Parageobacillus thermoglucosidasius</name>
    <name type="common">Geobacillus thermoglucosidasius</name>
    <dbReference type="NCBI Taxonomy" id="1426"/>
    <lineage>
        <taxon>Bacteria</taxon>
        <taxon>Bacillati</taxon>
        <taxon>Bacillota</taxon>
        <taxon>Bacilli</taxon>
        <taxon>Bacillales</taxon>
        <taxon>Anoxybacillaceae</taxon>
        <taxon>Parageobacillus</taxon>
    </lineage>
</organism>
<dbReference type="OrthoDB" id="49580at2"/>
<dbReference type="RefSeq" id="WP_064551790.1">
    <property type="nucleotide sequence ID" value="NZ_LXMA01000023.1"/>
</dbReference>
<proteinExistence type="predicted"/>
<dbReference type="AlphaFoldDB" id="A0A1B7KRU0"/>